<dbReference type="InterPro" id="IPR051608">
    <property type="entry name" value="RQC_Subunit_NEMF"/>
</dbReference>
<dbReference type="PANTHER" id="PTHR15239">
    <property type="entry name" value="NUCLEAR EXPORT MEDIATOR FACTOR NEMF"/>
    <property type="match status" value="1"/>
</dbReference>
<feature type="domain" description="NFACT protein C-terminal" evidence="9">
    <location>
        <begin position="1420"/>
        <end position="1510"/>
    </location>
</feature>
<feature type="compositionally biased region" description="Basic residues" evidence="7">
    <location>
        <begin position="1330"/>
        <end position="1341"/>
    </location>
</feature>
<keyword evidence="5" id="KW-0175">Coiled coil</keyword>
<evidence type="ECO:0000256" key="1">
    <source>
        <dbReference type="ARBA" id="ARBA00004123"/>
    </source>
</evidence>
<dbReference type="FunFam" id="2.30.310.10:FF:000001">
    <property type="entry name" value="Nuclear export mediator factor Nemf"/>
    <property type="match status" value="1"/>
</dbReference>
<accession>A0A7R9CG46</accession>
<dbReference type="InterPro" id="IPR008532">
    <property type="entry name" value="NFACT_RNA-bd"/>
</dbReference>
<proteinExistence type="inferred from homology"/>
<organism evidence="10">
    <name type="scientific">Timema cristinae</name>
    <name type="common">Walking stick</name>
    <dbReference type="NCBI Taxonomy" id="61476"/>
    <lineage>
        <taxon>Eukaryota</taxon>
        <taxon>Metazoa</taxon>
        <taxon>Ecdysozoa</taxon>
        <taxon>Arthropoda</taxon>
        <taxon>Hexapoda</taxon>
        <taxon>Insecta</taxon>
        <taxon>Pterygota</taxon>
        <taxon>Neoptera</taxon>
        <taxon>Polyneoptera</taxon>
        <taxon>Phasmatodea</taxon>
        <taxon>Timematodea</taxon>
        <taxon>Timematoidea</taxon>
        <taxon>Timematidae</taxon>
        <taxon>Timema</taxon>
    </lineage>
</organism>
<feature type="region of interest" description="Disordered" evidence="7">
    <location>
        <begin position="208"/>
        <end position="231"/>
    </location>
</feature>
<feature type="compositionally biased region" description="Acidic residues" evidence="7">
    <location>
        <begin position="1403"/>
        <end position="1413"/>
    </location>
</feature>
<evidence type="ECO:0000256" key="2">
    <source>
        <dbReference type="ARBA" id="ARBA00004496"/>
    </source>
</evidence>
<feature type="compositionally biased region" description="Acidic residues" evidence="7">
    <location>
        <begin position="1179"/>
        <end position="1193"/>
    </location>
</feature>
<protein>
    <recommendedName>
        <fullName evidence="11">Nuclear export mediator factor NEMF</fullName>
    </recommendedName>
</protein>
<evidence type="ECO:0000259" key="9">
    <source>
        <dbReference type="Pfam" id="PF11923"/>
    </source>
</evidence>
<dbReference type="GO" id="GO:1990116">
    <property type="term" value="P:ribosome-associated ubiquitin-dependent protein catabolic process"/>
    <property type="evidence" value="ECO:0007669"/>
    <property type="project" value="TreeGrafter"/>
</dbReference>
<dbReference type="GO" id="GO:0043023">
    <property type="term" value="F:ribosomal large subunit binding"/>
    <property type="evidence" value="ECO:0007669"/>
    <property type="project" value="TreeGrafter"/>
</dbReference>
<feature type="compositionally biased region" description="Basic residues" evidence="7">
    <location>
        <begin position="210"/>
        <end position="219"/>
    </location>
</feature>
<sequence>MDTYSMIPVLLIEQGLGSLKSSLPVLLYSQSRSSAGGLFVWEEVLRRVVGGKGAPAAHVARGTLFLNVTLYLHLIPPAPISTPPTHSLTPSTPSPLFSPRQQTRYVTTSYYLLSIAENGEIEIRISLANAVDVLSSTAEDGEIEVRISRIPSRYQSSVEARVIRRDPNPPPPPPPIIPRMTTRPRNKKIMFVHEEMFVLRVVDREQMVGGRHKGKKRKSSSSDSVVDGERGNTMGCAQTMIGLLFAFLITGFCQAAPKKFDSTGGGFVPSPEVRFIQPGVGDQLAMESQDPTKAASVADSFNASRYERSEPGIDERTKDPKFGFLTYGTTGLQVLDSLLHAHLSPSSIGRRSNVREQEGGTNGLTSGALKLDIGGVVLGALIGLGAVVLIPKILHLLSEKPQHDSYSGYSGYGRSEDAPGNSISSTDVMKVLSRVDEALSKNNIDSSSCMQRAVCSYIKSVSSKVAEGSASSVDTVIDNVASNAVLSFMLDGTSIKQAVDKGKQGGNCSANFSKCPFNKETVLIGMRVAQVYDIDHKTYLIKLQRTEEKAILLLESGNRIHTTAFEWPKNVAPSGFSMKMRKHLKNKRLESMRQLGMDRIVDLQFGSGEVAYHIILELYDRGNIILTDCDLTIINILRPHTEGELVRFAVREKYPVGRAHEQSGAPSEEKLKDILSSAKVGEGLKKILNPHLEYGPAIIDHVLLQAGFPSNCKLGKGFSLSEDLPKLCAALDEAEQLMIQAAQQASKGYIIQKREKRPLQDGTEEDLFSNQEFHPMVFLQHCNQPYKEFDSFDMAVDETLFTNSMDVNTWPLARRVSIFSEDNELQKVAHKREREAMKKLANVRKDHDLRLVALERTQESDKQKAELITRNQQLVDNAVLAVRSALANQMAWSDIQNLVKEAQERGDPVASSIKGLKLEVNHVTLMLTDPYAEDDSSDDDTNEQGLKPTLIDIDLDLTAFANARKYYDQKRNAAKKQQKTLESQGKALKSAERKTKQTLKDVQTMSNINKARKVYWFEKFFWFIMIGGRDQIQNELIVKRYMKAGDIYVHADISGASSVVIRNPSGEPVPPKTLNEAGIMAISYSVAWEAKVVTSAWWVQSDQVSKTAPTGEYLTTGSFMVRGKKNYLPPCHLIMGFSFLFKLEDGSISRHKDERKVRGIEDDISVTASSVDTLSLSEQDQEIELDDTDDEKQNEDPKGEVEGVGQGVGEEQGKKGDEDEEDSDGGGSVGSEDSRHVYFPDTEIKIELDKTNQITLQPKSTSILKSTLQDLKKEKVVFLGDDKPVIFKSENWQQKRPNKKKGHGESGAQKEQEEIPNDKTKEEKATLMKRGQKSKLKKIKEKYKDQDEVERKLIMDILQSAGSAKDSKKTKKGKEVGNKGTTSKLNKKVPVTRPKPQPQPGEGGEDSDGGEGVEEVTVNTDIDMLDSLTGLPLTEDELLFAVPVVAPYNVLLNYKFKVKLTPGTGKRGKAARTALNMFLKDRNTSSREKDLIRSVKDENLARNLPGKVKLSAPQMQKLRK</sequence>
<feature type="region of interest" description="Disordered" evidence="7">
    <location>
        <begin position="1171"/>
        <end position="1237"/>
    </location>
</feature>
<dbReference type="GO" id="GO:0005634">
    <property type="term" value="C:nucleus"/>
    <property type="evidence" value="ECO:0007669"/>
    <property type="project" value="UniProtKB-SubCell"/>
</dbReference>
<feature type="domain" description="NFACT RNA-binding" evidence="8">
    <location>
        <begin position="1013"/>
        <end position="1123"/>
    </location>
</feature>
<evidence type="ECO:0000256" key="4">
    <source>
        <dbReference type="ARBA" id="ARBA00022490"/>
    </source>
</evidence>
<dbReference type="EMBL" id="OC317047">
    <property type="protein sequence ID" value="CAD7394709.1"/>
    <property type="molecule type" value="Genomic_DNA"/>
</dbReference>
<keyword evidence="6" id="KW-0539">Nucleus</keyword>
<dbReference type="Pfam" id="PF05670">
    <property type="entry name" value="NFACT-R_1"/>
    <property type="match status" value="1"/>
</dbReference>
<feature type="region of interest" description="Disordered" evidence="7">
    <location>
        <begin position="1286"/>
        <end position="1344"/>
    </location>
</feature>
<dbReference type="InterPro" id="IPR021846">
    <property type="entry name" value="NFACT-C"/>
</dbReference>
<evidence type="ECO:0000259" key="8">
    <source>
        <dbReference type="Pfam" id="PF05670"/>
    </source>
</evidence>
<evidence type="ECO:0000313" key="10">
    <source>
        <dbReference type="EMBL" id="CAD7394709.1"/>
    </source>
</evidence>
<feature type="compositionally biased region" description="Basic and acidic residues" evidence="7">
    <location>
        <begin position="1308"/>
        <end position="1326"/>
    </location>
</feature>
<keyword evidence="4" id="KW-0963">Cytoplasm</keyword>
<evidence type="ECO:0000256" key="5">
    <source>
        <dbReference type="ARBA" id="ARBA00023054"/>
    </source>
</evidence>
<dbReference type="PANTHER" id="PTHR15239:SF6">
    <property type="entry name" value="RIBOSOME QUALITY CONTROL COMPLEX SUBUNIT NEMF"/>
    <property type="match status" value="1"/>
</dbReference>
<dbReference type="GO" id="GO:0000049">
    <property type="term" value="F:tRNA binding"/>
    <property type="evidence" value="ECO:0007669"/>
    <property type="project" value="TreeGrafter"/>
</dbReference>
<dbReference type="Pfam" id="PF05833">
    <property type="entry name" value="NFACT_N"/>
    <property type="match status" value="1"/>
</dbReference>
<comment type="subcellular location">
    <subcellularLocation>
        <location evidence="2">Cytoplasm</location>
    </subcellularLocation>
    <subcellularLocation>
        <location evidence="1">Nucleus</location>
    </subcellularLocation>
</comment>
<evidence type="ECO:0000256" key="6">
    <source>
        <dbReference type="ARBA" id="ARBA00023242"/>
    </source>
</evidence>
<dbReference type="GO" id="GO:0005737">
    <property type="term" value="C:cytoplasm"/>
    <property type="evidence" value="ECO:0007669"/>
    <property type="project" value="UniProtKB-SubCell"/>
</dbReference>
<gene>
    <name evidence="10" type="ORF">TCEB3V08_LOCUS2625</name>
</gene>
<dbReference type="GO" id="GO:1990112">
    <property type="term" value="C:RQC complex"/>
    <property type="evidence" value="ECO:0007669"/>
    <property type="project" value="TreeGrafter"/>
</dbReference>
<reference evidence="10" key="1">
    <citation type="submission" date="2020-11" db="EMBL/GenBank/DDBJ databases">
        <authorList>
            <person name="Tran Van P."/>
        </authorList>
    </citation>
    <scope>NUCLEOTIDE SEQUENCE</scope>
</reference>
<name>A0A7R9CG46_TIMCR</name>
<dbReference type="Gene3D" id="2.30.310.10">
    <property type="entry name" value="ibrinogen binding protein from staphylococcus aureus domain"/>
    <property type="match status" value="1"/>
</dbReference>
<dbReference type="InterPro" id="IPR006631">
    <property type="entry name" value="DM4_12"/>
</dbReference>
<comment type="similarity">
    <text evidence="3">Belongs to the NEMF family.</text>
</comment>
<evidence type="ECO:0008006" key="11">
    <source>
        <dbReference type="Google" id="ProtNLM"/>
    </source>
</evidence>
<feature type="region of interest" description="Disordered" evidence="7">
    <location>
        <begin position="1361"/>
        <end position="1413"/>
    </location>
</feature>
<dbReference type="GO" id="GO:0072344">
    <property type="term" value="P:rescue of stalled ribosome"/>
    <property type="evidence" value="ECO:0007669"/>
    <property type="project" value="TreeGrafter"/>
</dbReference>
<dbReference type="Pfam" id="PF07841">
    <property type="entry name" value="DM4_12"/>
    <property type="match status" value="1"/>
</dbReference>
<evidence type="ECO:0000256" key="3">
    <source>
        <dbReference type="ARBA" id="ARBA00008318"/>
    </source>
</evidence>
<evidence type="ECO:0000256" key="7">
    <source>
        <dbReference type="SAM" id="MobiDB-lite"/>
    </source>
</evidence>
<dbReference type="Pfam" id="PF11923">
    <property type="entry name" value="NFACT-C"/>
    <property type="match status" value="1"/>
</dbReference>